<evidence type="ECO:0000256" key="7">
    <source>
        <dbReference type="ARBA" id="ARBA00023002"/>
    </source>
</evidence>
<comment type="catalytic activity">
    <reaction evidence="8">
        <text>2 reduced [2Fe-2S]-[ferredoxin] + NADP(+) + H(+) = 2 oxidized [2Fe-2S]-[ferredoxin] + NADPH</text>
        <dbReference type="Rhea" id="RHEA:20125"/>
        <dbReference type="Rhea" id="RHEA-COMP:10000"/>
        <dbReference type="Rhea" id="RHEA-COMP:10001"/>
        <dbReference type="ChEBI" id="CHEBI:15378"/>
        <dbReference type="ChEBI" id="CHEBI:33737"/>
        <dbReference type="ChEBI" id="CHEBI:33738"/>
        <dbReference type="ChEBI" id="CHEBI:57783"/>
        <dbReference type="ChEBI" id="CHEBI:58349"/>
        <dbReference type="EC" id="1.18.1.2"/>
    </reaction>
</comment>
<dbReference type="InterPro" id="IPR021163">
    <property type="entry name" value="Ferredox_Rdtase_adrenod"/>
</dbReference>
<name>A0A7Z8Y847_9ACTO</name>
<evidence type="ECO:0000256" key="9">
    <source>
        <dbReference type="PIRSR" id="PIRSR000362-1"/>
    </source>
</evidence>
<dbReference type="EC" id="1.18.1.2" evidence="3"/>
<keyword evidence="5 9" id="KW-0274">FAD</keyword>
<evidence type="ECO:0000256" key="4">
    <source>
        <dbReference type="ARBA" id="ARBA00022630"/>
    </source>
</evidence>
<feature type="binding site" evidence="9">
    <location>
        <position position="357"/>
    </location>
    <ligand>
        <name>FAD</name>
        <dbReference type="ChEBI" id="CHEBI:57692"/>
    </ligand>
</feature>
<comment type="caution">
    <text evidence="12">The sequence shown here is derived from an EMBL/GenBank/DDBJ whole genome shotgun (WGS) entry which is preliminary data.</text>
</comment>
<keyword evidence="4" id="KW-0285">Flavoprotein</keyword>
<organism evidence="12 13">
    <name type="scientific">Actinobaculum suis</name>
    <dbReference type="NCBI Taxonomy" id="1657"/>
    <lineage>
        <taxon>Bacteria</taxon>
        <taxon>Bacillati</taxon>
        <taxon>Actinomycetota</taxon>
        <taxon>Actinomycetes</taxon>
        <taxon>Actinomycetales</taxon>
        <taxon>Actinomycetaceae</taxon>
        <taxon>Actinobaculum</taxon>
    </lineage>
</organism>
<dbReference type="PRINTS" id="PR00419">
    <property type="entry name" value="ADXRDTASE"/>
</dbReference>
<evidence type="ECO:0000313" key="13">
    <source>
        <dbReference type="Proteomes" id="UP000269974"/>
    </source>
</evidence>
<comment type="cofactor">
    <cofactor evidence="1 9">
        <name>FAD</name>
        <dbReference type="ChEBI" id="CHEBI:57692"/>
    </cofactor>
</comment>
<feature type="binding site" evidence="9">
    <location>
        <position position="44"/>
    </location>
    <ligand>
        <name>FAD</name>
        <dbReference type="ChEBI" id="CHEBI:57692"/>
    </ligand>
</feature>
<feature type="binding site" evidence="9">
    <location>
        <position position="15"/>
    </location>
    <ligand>
        <name>FAD</name>
        <dbReference type="ChEBI" id="CHEBI:57692"/>
    </ligand>
</feature>
<keyword evidence="6 10" id="KW-0521">NADP</keyword>
<evidence type="ECO:0000259" key="11">
    <source>
        <dbReference type="Pfam" id="PF07992"/>
    </source>
</evidence>
<dbReference type="PANTHER" id="PTHR48467">
    <property type="entry name" value="GLUTAMATE SYNTHASE 1 [NADH], CHLOROPLASTIC-LIKE"/>
    <property type="match status" value="1"/>
</dbReference>
<dbReference type="GO" id="GO:0004324">
    <property type="term" value="F:ferredoxin-NADP+ reductase activity"/>
    <property type="evidence" value="ECO:0007669"/>
    <property type="project" value="UniProtKB-EC"/>
</dbReference>
<comment type="similarity">
    <text evidence="2">Belongs to the ferredoxin--NADP reductase type 1 family.</text>
</comment>
<proteinExistence type="inferred from homology"/>
<dbReference type="Proteomes" id="UP000269974">
    <property type="component" value="Unassembled WGS sequence"/>
</dbReference>
<accession>A0A7Z8Y847</accession>
<evidence type="ECO:0000256" key="6">
    <source>
        <dbReference type="ARBA" id="ARBA00022857"/>
    </source>
</evidence>
<evidence type="ECO:0000313" key="12">
    <source>
        <dbReference type="EMBL" id="VDG75959.1"/>
    </source>
</evidence>
<dbReference type="SUPFAM" id="SSF51971">
    <property type="entry name" value="Nucleotide-binding domain"/>
    <property type="match status" value="1"/>
</dbReference>
<dbReference type="InterPro" id="IPR023753">
    <property type="entry name" value="FAD/NAD-binding_dom"/>
</dbReference>
<dbReference type="Gene3D" id="3.40.50.720">
    <property type="entry name" value="NAD(P)-binding Rossmann-like Domain"/>
    <property type="match status" value="1"/>
</dbReference>
<dbReference type="InterPro" id="IPR055275">
    <property type="entry name" value="Ferredox_Rdtase"/>
</dbReference>
<evidence type="ECO:0000256" key="1">
    <source>
        <dbReference type="ARBA" id="ARBA00001974"/>
    </source>
</evidence>
<feature type="binding site" evidence="10">
    <location>
        <position position="364"/>
    </location>
    <ligand>
        <name>NADP(+)</name>
        <dbReference type="ChEBI" id="CHEBI:58349"/>
    </ligand>
</feature>
<evidence type="ECO:0000256" key="8">
    <source>
        <dbReference type="ARBA" id="ARBA00047776"/>
    </source>
</evidence>
<protein>
    <recommendedName>
        <fullName evidence="3">ferredoxin--NADP(+) reductase</fullName>
        <ecNumber evidence="3">1.18.1.2</ecNumber>
    </recommendedName>
</protein>
<gene>
    <name evidence="12" type="primary">gltB</name>
    <name evidence="12" type="ORF">NCTC10327_00639</name>
</gene>
<evidence type="ECO:0000256" key="2">
    <source>
        <dbReference type="ARBA" id="ARBA00008312"/>
    </source>
</evidence>
<evidence type="ECO:0000256" key="3">
    <source>
        <dbReference type="ARBA" id="ARBA00013223"/>
    </source>
</evidence>
<feature type="binding site" evidence="9">
    <location>
        <begin position="364"/>
        <end position="366"/>
    </location>
    <ligand>
        <name>FAD</name>
        <dbReference type="ChEBI" id="CHEBI:57692"/>
    </ligand>
</feature>
<feature type="domain" description="FAD/NAD(P)-binding" evidence="11">
    <location>
        <begin position="6"/>
        <end position="163"/>
    </location>
</feature>
<dbReference type="PANTHER" id="PTHR48467:SF1">
    <property type="entry name" value="GLUTAMATE SYNTHASE 1 [NADH], CHLOROPLASTIC-LIKE"/>
    <property type="match status" value="1"/>
</dbReference>
<dbReference type="RefSeq" id="WP_185933809.1">
    <property type="nucleotide sequence ID" value="NZ_UYIO01000001.1"/>
</dbReference>
<evidence type="ECO:0000256" key="10">
    <source>
        <dbReference type="PIRSR" id="PIRSR000362-2"/>
    </source>
</evidence>
<dbReference type="PIRSF" id="PIRSF000362">
    <property type="entry name" value="FNR"/>
    <property type="match status" value="1"/>
</dbReference>
<dbReference type="AlphaFoldDB" id="A0A7Z8Y847"/>
<feature type="binding site" evidence="10">
    <location>
        <begin position="194"/>
        <end position="195"/>
    </location>
    <ligand>
        <name>NADP(+)</name>
        <dbReference type="ChEBI" id="CHEBI:58349"/>
    </ligand>
</feature>
<feature type="binding site" evidence="10">
    <location>
        <position position="206"/>
    </location>
    <ligand>
        <name>NADP(+)</name>
        <dbReference type="ChEBI" id="CHEBI:58349"/>
    </ligand>
</feature>
<dbReference type="Gene3D" id="3.50.50.60">
    <property type="entry name" value="FAD/NAD(P)-binding domain"/>
    <property type="match status" value="1"/>
</dbReference>
<dbReference type="Pfam" id="PF07992">
    <property type="entry name" value="Pyr_redox_2"/>
    <property type="match status" value="1"/>
</dbReference>
<evidence type="ECO:0000256" key="5">
    <source>
        <dbReference type="ARBA" id="ARBA00022827"/>
    </source>
</evidence>
<feature type="binding site" evidence="9">
    <location>
        <position position="80"/>
    </location>
    <ligand>
        <name>FAD</name>
        <dbReference type="ChEBI" id="CHEBI:57692"/>
    </ligand>
</feature>
<dbReference type="InterPro" id="IPR036188">
    <property type="entry name" value="FAD/NAD-bd_sf"/>
</dbReference>
<reference evidence="12 13" key="1">
    <citation type="submission" date="2018-11" db="EMBL/GenBank/DDBJ databases">
        <authorList>
            <consortium name="Pathogen Informatics"/>
        </authorList>
    </citation>
    <scope>NUCLEOTIDE SEQUENCE [LARGE SCALE GENOMIC DNA]</scope>
    <source>
        <strain evidence="12 13">NCTC10327</strain>
    </source>
</reference>
<keyword evidence="7 12" id="KW-0560">Oxidoreductase</keyword>
<sequence length="453" mass="49220">MSDSLQVVIIGAGPAGIYAADLLLKTEHKVSIDIFDELPAPYGLVRYGVAPDHPYIRSITNALHNVLKQDNLRFFGNVKIGEHVTVAELHEHYDAVIVATGANADRSLGIPGEDLPGSVGGADFVSWYDGHPDHPRTWDLSAQEIAVVGVGNVALDITRMLVKDPQALESTDIPPNVEAGLQENQVRKVHIFGRRGPAQVKFSLQELRELAACDGVEVRVVPEDMQYDAASTKTVETDRMQRQVVEELEKLVQAEPAENEAPRQVIIHLLSAPTEIYGDGKVEGIRVEKNRLRGDGQVTGTGEFVDYPVQAVYRAIGYASAQVPGLPWDETEKVIPNAAGRIMHDGAALPGYYVTGWVKRGPVGLIGSTKSDAKETITCLTEDIEAGKVKATGAGDGGEGILNLLRKRGVRWTTREGWEKLDAYEAQLGEAKGRARTKVVDRETMTAIARGEK</sequence>
<dbReference type="EMBL" id="UYIO01000001">
    <property type="protein sequence ID" value="VDG75959.1"/>
    <property type="molecule type" value="Genomic_DNA"/>
</dbReference>